<proteinExistence type="predicted"/>
<organism evidence="2 3">
    <name type="scientific">Dulcicalothrix desertica PCC 7102</name>
    <dbReference type="NCBI Taxonomy" id="232991"/>
    <lineage>
        <taxon>Bacteria</taxon>
        <taxon>Bacillati</taxon>
        <taxon>Cyanobacteriota</taxon>
        <taxon>Cyanophyceae</taxon>
        <taxon>Nostocales</taxon>
        <taxon>Calotrichaceae</taxon>
        <taxon>Dulcicalothrix</taxon>
    </lineage>
</organism>
<feature type="region of interest" description="Disordered" evidence="1">
    <location>
        <begin position="1"/>
        <end position="23"/>
    </location>
</feature>
<evidence type="ECO:0000313" key="2">
    <source>
        <dbReference type="EMBL" id="RUS96266.1"/>
    </source>
</evidence>
<reference evidence="2" key="1">
    <citation type="submission" date="2018-12" db="EMBL/GenBank/DDBJ databases">
        <authorList>
            <person name="Will S."/>
            <person name="Neumann-Schaal M."/>
            <person name="Henke P."/>
        </authorList>
    </citation>
    <scope>NUCLEOTIDE SEQUENCE</scope>
    <source>
        <strain evidence="2">PCC 7102</strain>
    </source>
</reference>
<reference evidence="2" key="2">
    <citation type="journal article" date="2019" name="Genome Biol. Evol.">
        <title>Day and night: Metabolic profiles and evolutionary relationships of six axenic non-marine cyanobacteria.</title>
        <authorList>
            <person name="Will S.E."/>
            <person name="Henke P."/>
            <person name="Boedeker C."/>
            <person name="Huang S."/>
            <person name="Brinkmann H."/>
            <person name="Rohde M."/>
            <person name="Jarek M."/>
            <person name="Friedl T."/>
            <person name="Seufert S."/>
            <person name="Schumacher M."/>
            <person name="Overmann J."/>
            <person name="Neumann-Schaal M."/>
            <person name="Petersen J."/>
        </authorList>
    </citation>
    <scope>NUCLEOTIDE SEQUENCE [LARGE SCALE GENOMIC DNA]</scope>
    <source>
        <strain evidence="2">PCC 7102</strain>
    </source>
</reference>
<dbReference type="Proteomes" id="UP000271624">
    <property type="component" value="Unassembled WGS sequence"/>
</dbReference>
<accession>A0A433UR14</accession>
<dbReference type="SUPFAM" id="SSF54862">
    <property type="entry name" value="4Fe-4S ferredoxins"/>
    <property type="match status" value="1"/>
</dbReference>
<dbReference type="Gene3D" id="3.30.70.20">
    <property type="match status" value="1"/>
</dbReference>
<dbReference type="OrthoDB" id="9803319at2"/>
<dbReference type="EMBL" id="RSCL01000037">
    <property type="protein sequence ID" value="RUS96266.1"/>
    <property type="molecule type" value="Genomic_DNA"/>
</dbReference>
<keyword evidence="3" id="KW-1185">Reference proteome</keyword>
<dbReference type="PANTHER" id="PTHR44579">
    <property type="entry name" value="OS01G0730500 PROTEIN"/>
    <property type="match status" value="1"/>
</dbReference>
<protein>
    <submittedName>
        <fullName evidence="2">Ferredoxin</fullName>
    </submittedName>
</protein>
<comment type="caution">
    <text evidence="2">The sequence shown here is derived from an EMBL/GenBank/DDBJ whole genome shotgun (WGS) entry which is preliminary data.</text>
</comment>
<dbReference type="PANTHER" id="PTHR44579:SF2">
    <property type="entry name" value="OS01G0730500 PROTEIN"/>
    <property type="match status" value="1"/>
</dbReference>
<evidence type="ECO:0000256" key="1">
    <source>
        <dbReference type="SAM" id="MobiDB-lite"/>
    </source>
</evidence>
<dbReference type="AlphaFoldDB" id="A0A433UR14"/>
<name>A0A433UR14_9CYAN</name>
<dbReference type="RefSeq" id="WP_073617862.1">
    <property type="nucleotide sequence ID" value="NZ_RSCL01000037.1"/>
</dbReference>
<gene>
    <name evidence="2" type="ORF">DSM106972_088080</name>
</gene>
<dbReference type="Pfam" id="PF13370">
    <property type="entry name" value="Fer4_13"/>
    <property type="match status" value="1"/>
</dbReference>
<sequence length="154" mass="17568">MADFMPSPEDNEDGRSGFEPELGGFLRSAPERSGFEPELGGMLRQKGVYVDEITCIGCKHCAHVARNTFYIEPDYGRSRVVRQDADAEEVIQEAIDTCPVDCIHWVDYTELRKLEDERKFQVIPLIGYPVEGAVVAAERRRRKAKLKNTKKSRY</sequence>
<evidence type="ECO:0000313" key="3">
    <source>
        <dbReference type="Proteomes" id="UP000271624"/>
    </source>
</evidence>